<evidence type="ECO:0000256" key="2">
    <source>
        <dbReference type="ARBA" id="ARBA00005641"/>
    </source>
</evidence>
<dbReference type="GO" id="GO:0046355">
    <property type="term" value="P:mannan catabolic process"/>
    <property type="evidence" value="ECO:0007669"/>
    <property type="project" value="UniProtKB-ARBA"/>
</dbReference>
<dbReference type="PANTHER" id="PTHR31451">
    <property type="match status" value="1"/>
</dbReference>
<proteinExistence type="inferred from homology"/>
<sequence length="392" mass="45104">MQQYVSVRGTEFRLGSQAFRVIGMNFWSAMNLGCTQEKHGDVARLGRELDRLSALGVNTLRILGGSEGPTSEPYRIQVPLMPEMGQYDPEVWLGLDRLLVEMGKRNMKAIVVLSNFWFWSGGFGQFLQWATGQSIPYDWDTFEDWCVDFYRQPLAQEYYLKHVEAVITRVNQVSGVKYSEEPTVMAWELANEPRQAKSGWVREVGGLIRRLAPSQLIALGQEAIAGKEDFLEVHGVEEIDFSTLHIWVQNWGIYDPTNGTEQHLRETVDWALSRYRDVASWAEELKKPLVLEEYGMARDGWLPNQGIYDPDTPTSNRDRYYQALMDETVDLMKKKKSMGQMLWSWAGEGRPNDDEPRWLGDPPHEPPGWYSIFDSDETTLKLIQEHVRKALS</sequence>
<comment type="caution">
    <text evidence="7">The sequence shown here is derived from an EMBL/GenBank/DDBJ whole genome shotgun (WGS) entry which is preliminary data.</text>
</comment>
<accession>A0A1Y1X6J3</accession>
<dbReference type="InterPro" id="IPR045053">
    <property type="entry name" value="MAN-like"/>
</dbReference>
<dbReference type="GO" id="GO:0016985">
    <property type="term" value="F:mannan endo-1,4-beta-mannosidase activity"/>
    <property type="evidence" value="ECO:0007669"/>
    <property type="project" value="UniProtKB-EC"/>
</dbReference>
<dbReference type="EC" id="3.2.1.78" evidence="3"/>
<gene>
    <name evidence="7" type="ORF">K493DRAFT_320774</name>
</gene>
<dbReference type="Gene3D" id="3.20.20.80">
    <property type="entry name" value="Glycosidases"/>
    <property type="match status" value="1"/>
</dbReference>
<dbReference type="SUPFAM" id="SSF51445">
    <property type="entry name" value="(Trans)glycosidases"/>
    <property type="match status" value="1"/>
</dbReference>
<keyword evidence="8" id="KW-1185">Reference proteome</keyword>
<dbReference type="InterPro" id="IPR001547">
    <property type="entry name" value="Glyco_hydro_5"/>
</dbReference>
<dbReference type="EMBL" id="MCFE01000720">
    <property type="protein sequence ID" value="ORX80986.1"/>
    <property type="molecule type" value="Genomic_DNA"/>
</dbReference>
<dbReference type="STRING" id="1314790.A0A1Y1X6J3"/>
<evidence type="ECO:0000259" key="6">
    <source>
        <dbReference type="Pfam" id="PF26410"/>
    </source>
</evidence>
<dbReference type="Pfam" id="PF26410">
    <property type="entry name" value="GH5_mannosidase"/>
    <property type="match status" value="1"/>
</dbReference>
<evidence type="ECO:0000256" key="4">
    <source>
        <dbReference type="ARBA" id="ARBA00022801"/>
    </source>
</evidence>
<evidence type="ECO:0000313" key="8">
    <source>
        <dbReference type="Proteomes" id="UP000193498"/>
    </source>
</evidence>
<dbReference type="InterPro" id="IPR017853">
    <property type="entry name" value="GH"/>
</dbReference>
<keyword evidence="4 7" id="KW-0378">Hydrolase</keyword>
<name>A0A1Y1X6J3_9FUNG</name>
<protein>
    <recommendedName>
        <fullName evidence="3">mannan endo-1,4-beta-mannosidase</fullName>
        <ecNumber evidence="3">3.2.1.78</ecNumber>
    </recommendedName>
</protein>
<reference evidence="7 8" key="1">
    <citation type="submission" date="2016-07" db="EMBL/GenBank/DDBJ databases">
        <title>Pervasive Adenine N6-methylation of Active Genes in Fungi.</title>
        <authorList>
            <consortium name="DOE Joint Genome Institute"/>
            <person name="Mondo S.J."/>
            <person name="Dannebaum R.O."/>
            <person name="Kuo R.C."/>
            <person name="Labutti K."/>
            <person name="Haridas S."/>
            <person name="Kuo A."/>
            <person name="Salamov A."/>
            <person name="Ahrendt S.R."/>
            <person name="Lipzen A."/>
            <person name="Sullivan W."/>
            <person name="Andreopoulos W.B."/>
            <person name="Clum A."/>
            <person name="Lindquist E."/>
            <person name="Daum C."/>
            <person name="Ramamoorthy G.K."/>
            <person name="Gryganskyi A."/>
            <person name="Culley D."/>
            <person name="Magnuson J.K."/>
            <person name="James T.Y."/>
            <person name="O'Malley M.A."/>
            <person name="Stajich J.E."/>
            <person name="Spatafora J.W."/>
            <person name="Visel A."/>
            <person name="Grigoriev I.V."/>
        </authorList>
    </citation>
    <scope>NUCLEOTIDE SEQUENCE [LARGE SCALE GENOMIC DNA]</scope>
    <source>
        <strain evidence="7 8">CBS 931.73</strain>
    </source>
</reference>
<evidence type="ECO:0000256" key="5">
    <source>
        <dbReference type="ARBA" id="ARBA00023295"/>
    </source>
</evidence>
<evidence type="ECO:0000256" key="3">
    <source>
        <dbReference type="ARBA" id="ARBA00012706"/>
    </source>
</evidence>
<dbReference type="PANTHER" id="PTHR31451:SF40">
    <property type="entry name" value="GLYCOSIDE HYDROLASE FAMILY 5 DOMAIN-CONTAINING PROTEIN"/>
    <property type="match status" value="1"/>
</dbReference>
<organism evidence="7 8">
    <name type="scientific">Basidiobolus meristosporus CBS 931.73</name>
    <dbReference type="NCBI Taxonomy" id="1314790"/>
    <lineage>
        <taxon>Eukaryota</taxon>
        <taxon>Fungi</taxon>
        <taxon>Fungi incertae sedis</taxon>
        <taxon>Zoopagomycota</taxon>
        <taxon>Entomophthoromycotina</taxon>
        <taxon>Basidiobolomycetes</taxon>
        <taxon>Basidiobolales</taxon>
        <taxon>Basidiobolaceae</taxon>
        <taxon>Basidiobolus</taxon>
    </lineage>
</organism>
<dbReference type="Proteomes" id="UP000193498">
    <property type="component" value="Unassembled WGS sequence"/>
</dbReference>
<comment type="similarity">
    <text evidence="2">Belongs to the glycosyl hydrolase 5 (cellulase A) family.</text>
</comment>
<feature type="domain" description="Glycoside hydrolase family 5" evidence="6">
    <location>
        <begin position="2"/>
        <end position="388"/>
    </location>
</feature>
<evidence type="ECO:0000313" key="7">
    <source>
        <dbReference type="EMBL" id="ORX80986.1"/>
    </source>
</evidence>
<dbReference type="AlphaFoldDB" id="A0A1Y1X6J3"/>
<keyword evidence="5" id="KW-0326">Glycosidase</keyword>
<dbReference type="OrthoDB" id="406631at2759"/>
<comment type="catalytic activity">
    <reaction evidence="1">
        <text>Random hydrolysis of (1-&gt;4)-beta-D-mannosidic linkages in mannans, galactomannans and glucomannans.</text>
        <dbReference type="EC" id="3.2.1.78"/>
    </reaction>
</comment>
<dbReference type="InParanoid" id="A0A1Y1X6J3"/>
<evidence type="ECO:0000256" key="1">
    <source>
        <dbReference type="ARBA" id="ARBA00001678"/>
    </source>
</evidence>